<reference evidence="2" key="2">
    <citation type="submission" date="2020-03" db="EMBL/GenBank/DDBJ databases">
        <title>Complete Genome Sequences of Extremely Thermoacidophilic, Metal-Mobilizing Type-Strain Members of the Archaeal Family Sulfolobaceae: Acidianus brierleyi DSM-1651T, Acidianus sulfidivorans DSM-18786T, Metallosphaera hakonensis DSM-7519T, and Metallosphaera prunae DSM-10039T.</title>
        <authorList>
            <person name="Counts J.A."/>
            <person name="Kelly R.M."/>
        </authorList>
    </citation>
    <scope>NUCLEOTIDE SEQUENCE [LARGE SCALE GENOMIC DNA]</scope>
    <source>
        <strain evidence="2">HO1-1</strain>
    </source>
</reference>
<reference evidence="1 2" key="1">
    <citation type="submission" date="2018-05" db="EMBL/GenBank/DDBJ databases">
        <title>Complete Genome Sequences of Extremely Thermoacidophilic, Metal-Mobilizing Type-Strain Members of the Archaeal Family Sulfolobaceae: Acidianus brierleyi DSM-1651T, Acidianus sulfidivorans DSM-18786T, Metallosphaera hakonensis DSM-7519T, and Metallosphaera prunae DSM-10039T.</title>
        <authorList>
            <person name="Counts J.A."/>
            <person name="Kelly R.M."/>
        </authorList>
    </citation>
    <scope>NUCLEOTIDE SEQUENCE [LARGE SCALE GENOMIC DNA]</scope>
    <source>
        <strain evidence="1 2">HO1-1</strain>
    </source>
</reference>
<reference evidence="2" key="3">
    <citation type="submission" date="2020-03" db="EMBL/GenBank/DDBJ databases">
        <title>Sequencing and Assembly of Multiple Reported Metal-Biooxidizing Members of the Extremely Thermoacidophilic Archaeal Family Sulfolobaceae.</title>
        <authorList>
            <person name="Counts J.A."/>
            <person name="Kelly R.M."/>
        </authorList>
    </citation>
    <scope>NUCLEOTIDE SEQUENCE [LARGE SCALE GENOMIC DNA]</scope>
    <source>
        <strain evidence="2">HO1-1</strain>
    </source>
</reference>
<dbReference type="OrthoDB" id="382873at2157"/>
<evidence type="ECO:0000313" key="2">
    <source>
        <dbReference type="Proteomes" id="UP000247586"/>
    </source>
</evidence>
<organism evidence="1 2">
    <name type="scientific">Metallosphaera hakonensis JCM 8857 = DSM 7519</name>
    <dbReference type="NCBI Taxonomy" id="1293036"/>
    <lineage>
        <taxon>Archaea</taxon>
        <taxon>Thermoproteota</taxon>
        <taxon>Thermoprotei</taxon>
        <taxon>Sulfolobales</taxon>
        <taxon>Sulfolobaceae</taxon>
        <taxon>Metallosphaera</taxon>
    </lineage>
</organism>
<protein>
    <submittedName>
        <fullName evidence="1">Uncharacterized protein</fullName>
    </submittedName>
</protein>
<dbReference type="EMBL" id="CP029287">
    <property type="protein sequence ID" value="AWR98398.1"/>
    <property type="molecule type" value="Genomic_DNA"/>
</dbReference>
<evidence type="ECO:0000313" key="1">
    <source>
        <dbReference type="EMBL" id="AWR98398.1"/>
    </source>
</evidence>
<dbReference type="STRING" id="1293036.GCA_001315825_02248"/>
<dbReference type="AlphaFoldDB" id="A0A2U9IQR9"/>
<proteinExistence type="predicted"/>
<dbReference type="RefSeq" id="WP_054837011.1">
    <property type="nucleotide sequence ID" value="NZ_BBBA01000019.1"/>
</dbReference>
<accession>A0A2U9IQR9</accession>
<gene>
    <name evidence="1" type="ORF">DFR87_00260</name>
</gene>
<name>A0A2U9IQR9_9CREN</name>
<dbReference type="Proteomes" id="UP000247586">
    <property type="component" value="Chromosome"/>
</dbReference>
<dbReference type="KEGG" id="mhk:DFR87_00260"/>
<sequence length="90" mass="10173">MRILTTENRKYICVKIDEVCGEGVDGYCVKKEDQGLTDPFLIEIKVSSSKIGRAKDQIISMRQEPGVNVEVVTKDDEKLGEMRDIIDLLI</sequence>
<dbReference type="GeneID" id="36833728"/>
<keyword evidence="2" id="KW-1185">Reference proteome</keyword>